<dbReference type="Pfam" id="PF00293">
    <property type="entry name" value="NUDIX"/>
    <property type="match status" value="1"/>
</dbReference>
<dbReference type="RefSeq" id="WP_072273027.1">
    <property type="nucleotide sequence ID" value="NZ_CCXW01000001.1"/>
</dbReference>
<protein>
    <submittedName>
        <fullName evidence="5">MutT/nudix family protein</fullName>
    </submittedName>
</protein>
<dbReference type="PANTHER" id="PTHR43046:SF2">
    <property type="entry name" value="8-OXO-DGTP DIPHOSPHATASE-RELATED"/>
    <property type="match status" value="1"/>
</dbReference>
<comment type="cofactor">
    <cofactor evidence="1">
        <name>Mg(2+)</name>
        <dbReference type="ChEBI" id="CHEBI:18420"/>
    </cofactor>
</comment>
<dbReference type="InterPro" id="IPR000086">
    <property type="entry name" value="NUDIX_hydrolase_dom"/>
</dbReference>
<dbReference type="PRINTS" id="PR00502">
    <property type="entry name" value="NUDIXFAMILY"/>
</dbReference>
<evidence type="ECO:0000313" key="6">
    <source>
        <dbReference type="Proteomes" id="UP000182110"/>
    </source>
</evidence>
<dbReference type="Proteomes" id="UP000182110">
    <property type="component" value="Unassembled WGS sequence"/>
</dbReference>
<name>A0AAN2TSZ2_9BACI</name>
<dbReference type="PANTHER" id="PTHR43046">
    <property type="entry name" value="GDP-MANNOSE MANNOSYL HYDROLASE"/>
    <property type="match status" value="1"/>
</dbReference>
<dbReference type="CDD" id="cd04677">
    <property type="entry name" value="NUDIX_Hydrolase"/>
    <property type="match status" value="1"/>
</dbReference>
<reference evidence="5 6" key="1">
    <citation type="journal article" date="2014" name="Genome Announc.">
        <title>Genome Sequence of Bacillus simplex Strain P558, Isolated from a Human Fecal Sample.</title>
        <authorList>
            <person name="Croce O."/>
            <person name="Hugon P."/>
            <person name="Lagier J.C."/>
            <person name="Bibi F."/>
            <person name="Robert C."/>
            <person name="Azhar E.I."/>
            <person name="Raoult D."/>
            <person name="Fournier P.E."/>
        </authorList>
    </citation>
    <scope>NUCLEOTIDE SEQUENCE [LARGE SCALE GENOMIC DNA]</scope>
    <source>
        <strain evidence="5 6">P558</strain>
    </source>
</reference>
<dbReference type="InterPro" id="IPR015797">
    <property type="entry name" value="NUDIX_hydrolase-like_dom_sf"/>
</dbReference>
<evidence type="ECO:0000256" key="2">
    <source>
        <dbReference type="ARBA" id="ARBA00022801"/>
    </source>
</evidence>
<keyword evidence="6" id="KW-1185">Reference proteome</keyword>
<evidence type="ECO:0000256" key="3">
    <source>
        <dbReference type="RuleBase" id="RU003476"/>
    </source>
</evidence>
<evidence type="ECO:0000313" key="5">
    <source>
        <dbReference type="EMBL" id="CEG32740.1"/>
    </source>
</evidence>
<accession>A0AAN2TSZ2</accession>
<keyword evidence="2 3" id="KW-0378">Hydrolase</keyword>
<sequence>MGYIEYLRALVGTRALILTGVTVLVIDQNSRFLMVQSEKMWKLPGGFIELGESAEEACRREILEETGINIGNLQLIGVFSGKDYFTKLPNGDQYFSVNIAYVTEEILSGDLKPDDIEIQKVQFFKWSAFPKDLSERDRQIFICFKGVTFFIYKFFHSI</sequence>
<feature type="domain" description="Nudix hydrolase" evidence="4">
    <location>
        <begin position="16"/>
        <end position="146"/>
    </location>
</feature>
<dbReference type="GO" id="GO:0016787">
    <property type="term" value="F:hydrolase activity"/>
    <property type="evidence" value="ECO:0007669"/>
    <property type="project" value="UniProtKB-KW"/>
</dbReference>
<proteinExistence type="inferred from homology"/>
<dbReference type="InterPro" id="IPR020476">
    <property type="entry name" value="Nudix_hydrolase"/>
</dbReference>
<dbReference type="EMBL" id="CCXW01000001">
    <property type="protein sequence ID" value="CEG32740.1"/>
    <property type="molecule type" value="Genomic_DNA"/>
</dbReference>
<dbReference type="Gene3D" id="3.90.79.10">
    <property type="entry name" value="Nucleoside Triphosphate Pyrophosphohydrolase"/>
    <property type="match status" value="1"/>
</dbReference>
<dbReference type="InterPro" id="IPR020084">
    <property type="entry name" value="NUDIX_hydrolase_CS"/>
</dbReference>
<comment type="caution">
    <text evidence="5">The sequence shown here is derived from an EMBL/GenBank/DDBJ whole genome shotgun (WGS) entry which is preliminary data.</text>
</comment>
<dbReference type="AlphaFoldDB" id="A0AAN2TSZ2"/>
<gene>
    <name evidence="5" type="ORF">BN1180_02906</name>
</gene>
<dbReference type="PROSITE" id="PS51462">
    <property type="entry name" value="NUDIX"/>
    <property type="match status" value="1"/>
</dbReference>
<dbReference type="PROSITE" id="PS00893">
    <property type="entry name" value="NUDIX_BOX"/>
    <property type="match status" value="1"/>
</dbReference>
<evidence type="ECO:0000259" key="4">
    <source>
        <dbReference type="PROSITE" id="PS51462"/>
    </source>
</evidence>
<evidence type="ECO:0000256" key="1">
    <source>
        <dbReference type="ARBA" id="ARBA00001946"/>
    </source>
</evidence>
<organism evidence="5 6">
    <name type="scientific">Peribacillus simplex</name>
    <dbReference type="NCBI Taxonomy" id="1478"/>
    <lineage>
        <taxon>Bacteria</taxon>
        <taxon>Bacillati</taxon>
        <taxon>Bacillota</taxon>
        <taxon>Bacilli</taxon>
        <taxon>Bacillales</taxon>
        <taxon>Bacillaceae</taxon>
        <taxon>Peribacillus</taxon>
    </lineage>
</organism>
<dbReference type="SUPFAM" id="SSF55811">
    <property type="entry name" value="Nudix"/>
    <property type="match status" value="1"/>
</dbReference>
<comment type="similarity">
    <text evidence="3">Belongs to the Nudix hydrolase family.</text>
</comment>